<dbReference type="PaxDb" id="263820-PTO0081"/>
<dbReference type="HOGENOM" id="CLU_1286381_0_0_2"/>
<reference evidence="1 2" key="1">
    <citation type="journal article" date="2004" name="Proc. Natl. Acad. Sci. U.S.A.">
        <title>Genome sequence of Picrophilus torridus and its implications for life around pH 0.</title>
        <authorList>
            <person name="Futterer O."/>
            <person name="Angelov A."/>
            <person name="Liesegang H."/>
            <person name="Gottschalk G."/>
            <person name="Schleper C."/>
            <person name="Schepers B."/>
            <person name="Dock C."/>
            <person name="Antranikian G."/>
            <person name="Liebl W."/>
        </authorList>
    </citation>
    <scope>NUCLEOTIDE SEQUENCE [LARGE SCALE GENOMIC DNA]</scope>
    <source>
        <strain evidence="2">ATCC 700027 / DSM 9790 / JCM 10055 / NBRC 100828</strain>
    </source>
</reference>
<dbReference type="KEGG" id="pto:PTO0081"/>
<dbReference type="EMBL" id="AE017261">
    <property type="protein sequence ID" value="AAT42666.1"/>
    <property type="molecule type" value="Genomic_DNA"/>
</dbReference>
<dbReference type="InParanoid" id="Q6L2Y5"/>
<proteinExistence type="predicted"/>
<accession>Q6L2Y5</accession>
<name>Q6L2Y5_PICTO</name>
<dbReference type="AlphaFoldDB" id="Q6L2Y5"/>
<evidence type="ECO:0000313" key="2">
    <source>
        <dbReference type="Proteomes" id="UP000000438"/>
    </source>
</evidence>
<protein>
    <submittedName>
        <fullName evidence="1">Uncharacterized protein</fullName>
    </submittedName>
</protein>
<organism evidence="1 2">
    <name type="scientific">Picrophilus torridus (strain ATCC 700027 / DSM 9790 / JCM 10055 / NBRC 100828 / KAW 2/3)</name>
    <dbReference type="NCBI Taxonomy" id="1122961"/>
    <lineage>
        <taxon>Archaea</taxon>
        <taxon>Methanobacteriati</taxon>
        <taxon>Thermoplasmatota</taxon>
        <taxon>Thermoplasmata</taxon>
        <taxon>Thermoplasmatales</taxon>
        <taxon>Picrophilaceae</taxon>
        <taxon>Picrophilus</taxon>
    </lineage>
</organism>
<dbReference type="Proteomes" id="UP000000438">
    <property type="component" value="Chromosome"/>
</dbReference>
<sequence>MKNEIILPFLNINSRWRSRADKIEIRKISDLIPKDVLNGATNNSPKKIEDILLKKMSVEMYVALAGKPMKKDSDYVPSLKIDIIKEGIKEIKQIADGSDENVKNIFTSLEDSLNKKWSDSNNPKDGEFPFPVTSFVFEFLKRVFNKNLKVLGSIWNNYSLFIHPYVFTWEVTPKTSVIEYRIFEYEITKNFKSPIEILFNHLFKYFKTIKEEVK</sequence>
<evidence type="ECO:0000313" key="1">
    <source>
        <dbReference type="EMBL" id="AAT42666.1"/>
    </source>
</evidence>
<gene>
    <name evidence="1" type="ordered locus">PTO0081</name>
</gene>